<protein>
    <submittedName>
        <fullName evidence="1">Uncharacterized protein</fullName>
    </submittedName>
</protein>
<sequence length="87" mass="9571">MDDIGITPEQLLANARAFEAEAALIERFAKDDYESAARAYGGGSYAFVRAIDEADRYMREANLLREAAAEQRAGAAELTQLLKEIES</sequence>
<reference evidence="1" key="1">
    <citation type="submission" date="2023-06" db="EMBL/GenBank/DDBJ databases">
        <title>Gordonia sp. nov. and Pseudochrobactrum sp. nov., two species isolated from the burying beetle Nicrophorus vespilloides.</title>
        <authorList>
            <person name="Poehlein A."/>
            <person name="Guzman J."/>
            <person name="Daniel R."/>
            <person name="Vilcinskas A."/>
        </authorList>
    </citation>
    <scope>NUCLEOTIDE SEQUENCE</scope>
    <source>
        <strain evidence="1">MP11Mi</strain>
    </source>
</reference>
<dbReference type="RefSeq" id="WP_420040062.1">
    <property type="nucleotide sequence ID" value="NZ_CP128986.1"/>
</dbReference>
<gene>
    <name evidence="1" type="ORF">MP11Mi_34260</name>
</gene>
<name>A0AA97D088_9ACTN</name>
<accession>A0AA97D088</accession>
<proteinExistence type="predicted"/>
<evidence type="ECO:0000313" key="1">
    <source>
        <dbReference type="EMBL" id="WOC14311.1"/>
    </source>
</evidence>
<dbReference type="EMBL" id="CP128986">
    <property type="protein sequence ID" value="WOC14311.1"/>
    <property type="molecule type" value="Genomic_DNA"/>
</dbReference>
<dbReference type="AlphaFoldDB" id="A0AA97D088"/>
<organism evidence="1">
    <name type="scientific">Gordonia sp. MP11Mi</name>
    <dbReference type="NCBI Taxonomy" id="3022769"/>
    <lineage>
        <taxon>Bacteria</taxon>
        <taxon>Bacillati</taxon>
        <taxon>Actinomycetota</taxon>
        <taxon>Actinomycetes</taxon>
        <taxon>Mycobacteriales</taxon>
        <taxon>Gordoniaceae</taxon>
        <taxon>Gordonia</taxon>
    </lineage>
</organism>